<evidence type="ECO:0000313" key="4">
    <source>
        <dbReference type="Proteomes" id="UP001221686"/>
    </source>
</evidence>
<evidence type="ECO:0000256" key="2">
    <source>
        <dbReference type="SAM" id="MobiDB-lite"/>
    </source>
</evidence>
<dbReference type="RefSeq" id="WP_272087201.1">
    <property type="nucleotide sequence ID" value="NZ_JAQNDL010000001.1"/>
</dbReference>
<feature type="region of interest" description="Disordered" evidence="2">
    <location>
        <begin position="36"/>
        <end position="57"/>
    </location>
</feature>
<proteinExistence type="predicted"/>
<evidence type="ECO:0000313" key="3">
    <source>
        <dbReference type="EMBL" id="MDC0718724.1"/>
    </source>
</evidence>
<sequence length="263" mass="28878">MATSESAPSDAPSHAAEAALADAERRLAALSAELQATRESLDRERSQRAGWDLERGGLRGDLAEARRRLDAEAQAHAQTRGAHDLIESRVAAAETEVADARREANRQRERGDRAQRELDEARRELEAERSNHRATRERTEALEGGRAKAGQELTSLQAQVERAVADANELRLKLTADQTVLLEAQARCEAQAKELTLLGERAAAAKRALADETGAHAETRRRLEELRESLHEDERRRQRKTIAGVVGGAALGAALFLRRRLGG</sequence>
<feature type="region of interest" description="Disordered" evidence="2">
    <location>
        <begin position="1"/>
        <end position="20"/>
    </location>
</feature>
<gene>
    <name evidence="3" type="ORF">POL25_17610</name>
</gene>
<feature type="compositionally biased region" description="Basic and acidic residues" evidence="2">
    <location>
        <begin position="39"/>
        <end position="57"/>
    </location>
</feature>
<reference evidence="3 4" key="1">
    <citation type="submission" date="2022-11" db="EMBL/GenBank/DDBJ databases">
        <title>Minimal conservation of predation-associated metabolite biosynthetic gene clusters underscores biosynthetic potential of Myxococcota including descriptions for ten novel species: Archangium lansinium sp. nov., Myxococcus landrumus sp. nov., Nannocystis bai.</title>
        <authorList>
            <person name="Ahearne A."/>
            <person name="Stevens C."/>
            <person name="Dowd S."/>
        </authorList>
    </citation>
    <scope>NUCLEOTIDE SEQUENCE [LARGE SCALE GENOMIC DNA]</scope>
    <source>
        <strain evidence="3 4">BB15-2</strain>
    </source>
</reference>
<comment type="caution">
    <text evidence="3">The sequence shown here is derived from an EMBL/GenBank/DDBJ whole genome shotgun (WGS) entry which is preliminary data.</text>
</comment>
<accession>A0ABT5DYM7</accession>
<feature type="compositionally biased region" description="Basic and acidic residues" evidence="2">
    <location>
        <begin position="98"/>
        <end position="146"/>
    </location>
</feature>
<organism evidence="3 4">
    <name type="scientific">Nannocystis bainbridge</name>
    <dbReference type="NCBI Taxonomy" id="2995303"/>
    <lineage>
        <taxon>Bacteria</taxon>
        <taxon>Pseudomonadati</taxon>
        <taxon>Myxococcota</taxon>
        <taxon>Polyangia</taxon>
        <taxon>Nannocystales</taxon>
        <taxon>Nannocystaceae</taxon>
        <taxon>Nannocystis</taxon>
    </lineage>
</organism>
<evidence type="ECO:0000256" key="1">
    <source>
        <dbReference type="SAM" id="Coils"/>
    </source>
</evidence>
<name>A0ABT5DYM7_9BACT</name>
<dbReference type="EMBL" id="JAQNDL010000001">
    <property type="protein sequence ID" value="MDC0718724.1"/>
    <property type="molecule type" value="Genomic_DNA"/>
</dbReference>
<dbReference type="Proteomes" id="UP001221686">
    <property type="component" value="Unassembled WGS sequence"/>
</dbReference>
<keyword evidence="1" id="KW-0175">Coiled coil</keyword>
<feature type="region of interest" description="Disordered" evidence="2">
    <location>
        <begin position="93"/>
        <end position="147"/>
    </location>
</feature>
<protein>
    <submittedName>
        <fullName evidence="3">Uncharacterized protein</fullName>
    </submittedName>
</protein>
<keyword evidence="4" id="KW-1185">Reference proteome</keyword>
<feature type="coiled-coil region" evidence="1">
    <location>
        <begin position="209"/>
        <end position="243"/>
    </location>
</feature>